<protein>
    <submittedName>
        <fullName evidence="2">Uncharacterized protein</fullName>
    </submittedName>
</protein>
<keyword evidence="1" id="KW-0732">Signal</keyword>
<comment type="caution">
    <text evidence="2">The sequence shown here is derived from an EMBL/GenBank/DDBJ whole genome shotgun (WGS) entry which is preliminary data.</text>
</comment>
<dbReference type="Proteomes" id="UP000289792">
    <property type="component" value="Unassembled WGS sequence"/>
</dbReference>
<dbReference type="RefSeq" id="WP_129015394.1">
    <property type="nucleotide sequence ID" value="NZ_SDDZ01000001.1"/>
</dbReference>
<proteinExistence type="predicted"/>
<dbReference type="AlphaFoldDB" id="A0A4Q0XL11"/>
<dbReference type="EMBL" id="SDDZ01000001">
    <property type="protein sequence ID" value="RXJ52257.1"/>
    <property type="molecule type" value="Genomic_DNA"/>
</dbReference>
<feature type="signal peptide" evidence="1">
    <location>
        <begin position="1"/>
        <end position="24"/>
    </location>
</feature>
<dbReference type="OrthoDB" id="5526158at2"/>
<reference evidence="2 3" key="1">
    <citation type="submission" date="2019-01" db="EMBL/GenBank/DDBJ databases">
        <title>Genome sequence of the Antarctic species Gelidibacter gilvus ACAM 158(T).</title>
        <authorList>
            <person name="Bowman J.P."/>
        </authorList>
    </citation>
    <scope>NUCLEOTIDE SEQUENCE [LARGE SCALE GENOMIC DNA]</scope>
    <source>
        <strain evidence="2 3">IC158</strain>
    </source>
</reference>
<feature type="chain" id="PRO_5020870906" evidence="1">
    <location>
        <begin position="25"/>
        <end position="131"/>
    </location>
</feature>
<gene>
    <name evidence="2" type="ORF">ESZ48_00725</name>
</gene>
<evidence type="ECO:0000256" key="1">
    <source>
        <dbReference type="SAM" id="SignalP"/>
    </source>
</evidence>
<sequence>MRKSTFVLKLAVLFLLLTAFTCDDQDDRSCEDYVSKLEDIRTKIETLVETSECNKDLECHFLAFGSKPCGGPWSYLVYSTAIDTLELRSLVDAYNKMEQEYNVACQQYSDCMFVSPPLRLECENNKCIAIY</sequence>
<accession>A0A4Q0XL11</accession>
<keyword evidence="3" id="KW-1185">Reference proteome</keyword>
<evidence type="ECO:0000313" key="2">
    <source>
        <dbReference type="EMBL" id="RXJ52257.1"/>
    </source>
</evidence>
<organism evidence="2 3">
    <name type="scientific">Gelidibacter gilvus</name>
    <dbReference type="NCBI Taxonomy" id="59602"/>
    <lineage>
        <taxon>Bacteria</taxon>
        <taxon>Pseudomonadati</taxon>
        <taxon>Bacteroidota</taxon>
        <taxon>Flavobacteriia</taxon>
        <taxon>Flavobacteriales</taxon>
        <taxon>Flavobacteriaceae</taxon>
        <taxon>Gelidibacter</taxon>
    </lineage>
</organism>
<name>A0A4Q0XL11_9FLAO</name>
<evidence type="ECO:0000313" key="3">
    <source>
        <dbReference type="Proteomes" id="UP000289792"/>
    </source>
</evidence>